<protein>
    <recommendedName>
        <fullName evidence="1">Asparagine synthetase domain-containing protein</fullName>
    </recommendedName>
</protein>
<dbReference type="AlphaFoldDB" id="A0A098EA82"/>
<dbReference type="InterPro" id="IPR001962">
    <property type="entry name" value="Asn_synthase"/>
</dbReference>
<feature type="domain" description="Asparagine synthetase" evidence="1">
    <location>
        <begin position="17"/>
        <end position="174"/>
    </location>
</feature>
<dbReference type="PANTHER" id="PTHR43284">
    <property type="entry name" value="ASPARAGINE SYNTHETASE (GLUTAMINE-HYDROLYZING)"/>
    <property type="match status" value="1"/>
</dbReference>
<dbReference type="CDD" id="cd01991">
    <property type="entry name" value="Asn_synthase_B_C"/>
    <property type="match status" value="1"/>
</dbReference>
<sequence>MKELLNIKFLEEFKNNEKFKVIDNLSMRSYEDLMNGGIQSLLRYEDRNSMAFSIESRVPFLDYRITEYVFTLPLNQRIKNGWTKYILRNSMKNILPEKIRKRRSKIGFAAPDERWLKENKNKILEIFKSESFKKRKYFNQELIINKFNELCDVGQYDSDILIFWRIINLEMWMRVFVDKDENIYRPL</sequence>
<dbReference type="GO" id="GO:0004066">
    <property type="term" value="F:asparagine synthase (glutamine-hydrolyzing) activity"/>
    <property type="evidence" value="ECO:0007669"/>
    <property type="project" value="InterPro"/>
</dbReference>
<proteinExistence type="predicted"/>
<evidence type="ECO:0000259" key="1">
    <source>
        <dbReference type="Pfam" id="PF00733"/>
    </source>
</evidence>
<dbReference type="Pfam" id="PF00733">
    <property type="entry name" value="Asn_synthase"/>
    <property type="match status" value="1"/>
</dbReference>
<reference evidence="2" key="1">
    <citation type="submission" date="2014-09" db="EMBL/GenBank/DDBJ databases">
        <authorList>
            <person name="Probst J Alexander"/>
        </authorList>
    </citation>
    <scope>NUCLEOTIDE SEQUENCE</scope>
</reference>
<name>A0A098EA82_9ZZZZ</name>
<dbReference type="Gene3D" id="3.40.50.620">
    <property type="entry name" value="HUPs"/>
    <property type="match status" value="1"/>
</dbReference>
<dbReference type="EMBL" id="CCXY01000146">
    <property type="protein sequence ID" value="CEG12441.1"/>
    <property type="molecule type" value="Genomic_DNA"/>
</dbReference>
<evidence type="ECO:0000313" key="2">
    <source>
        <dbReference type="EMBL" id="CEG12441.1"/>
    </source>
</evidence>
<gene>
    <name evidence="2" type="ORF">MSIBF_A230002</name>
</gene>
<dbReference type="GO" id="GO:0006529">
    <property type="term" value="P:asparagine biosynthetic process"/>
    <property type="evidence" value="ECO:0007669"/>
    <property type="project" value="InterPro"/>
</dbReference>
<dbReference type="InterPro" id="IPR051786">
    <property type="entry name" value="ASN_synthetase/amidase"/>
</dbReference>
<dbReference type="InterPro" id="IPR014729">
    <property type="entry name" value="Rossmann-like_a/b/a_fold"/>
</dbReference>
<dbReference type="GO" id="GO:0005829">
    <property type="term" value="C:cytosol"/>
    <property type="evidence" value="ECO:0007669"/>
    <property type="project" value="TreeGrafter"/>
</dbReference>
<organism evidence="2">
    <name type="scientific">groundwater metagenome</name>
    <dbReference type="NCBI Taxonomy" id="717931"/>
    <lineage>
        <taxon>unclassified sequences</taxon>
        <taxon>metagenomes</taxon>
        <taxon>ecological metagenomes</taxon>
    </lineage>
</organism>
<dbReference type="PANTHER" id="PTHR43284:SF1">
    <property type="entry name" value="ASPARAGINE SYNTHETASE"/>
    <property type="match status" value="1"/>
</dbReference>
<dbReference type="SUPFAM" id="SSF52402">
    <property type="entry name" value="Adenine nucleotide alpha hydrolases-like"/>
    <property type="match status" value="1"/>
</dbReference>
<accession>A0A098EA82</accession>